<keyword evidence="1" id="KW-0472">Membrane</keyword>
<evidence type="ECO:0000256" key="1">
    <source>
        <dbReference type="SAM" id="Phobius"/>
    </source>
</evidence>
<reference evidence="2" key="1">
    <citation type="submission" date="2020-10" db="EMBL/GenBank/DDBJ databases">
        <authorList>
            <person name="Gilroy R."/>
        </authorList>
    </citation>
    <scope>NUCLEOTIDE SEQUENCE</scope>
    <source>
        <strain evidence="2">CHK121-14286</strain>
    </source>
</reference>
<evidence type="ECO:0000313" key="2">
    <source>
        <dbReference type="EMBL" id="HIR66407.1"/>
    </source>
</evidence>
<feature type="transmembrane region" description="Helical" evidence="1">
    <location>
        <begin position="58"/>
        <end position="78"/>
    </location>
</feature>
<gene>
    <name evidence="2" type="ORF">IAC95_05960</name>
</gene>
<comment type="caution">
    <text evidence="2">The sequence shown here is derived from an EMBL/GenBank/DDBJ whole genome shotgun (WGS) entry which is preliminary data.</text>
</comment>
<reference evidence="2" key="2">
    <citation type="journal article" date="2021" name="PeerJ">
        <title>Extensive microbial diversity within the chicken gut microbiome revealed by metagenomics and culture.</title>
        <authorList>
            <person name="Gilroy R."/>
            <person name="Ravi A."/>
            <person name="Getino M."/>
            <person name="Pursley I."/>
            <person name="Horton D.L."/>
            <person name="Alikhan N.F."/>
            <person name="Baker D."/>
            <person name="Gharbi K."/>
            <person name="Hall N."/>
            <person name="Watson M."/>
            <person name="Adriaenssens E.M."/>
            <person name="Foster-Nyarko E."/>
            <person name="Jarju S."/>
            <person name="Secka A."/>
            <person name="Antonio M."/>
            <person name="Oren A."/>
            <person name="Chaudhuri R.R."/>
            <person name="La Ragione R."/>
            <person name="Hildebrand F."/>
            <person name="Pallen M.J."/>
        </authorList>
    </citation>
    <scope>NUCLEOTIDE SEQUENCE</scope>
    <source>
        <strain evidence="2">CHK121-14286</strain>
    </source>
</reference>
<sequence>MKQKTFQVPSKKQPVWKVVSKLLKGIYKKPQILNLNEEISEKSILVANHSAMNGPVVYSLYFPLFHATLGAYQMLGNYKSRFRYLRDVYFVQKRGMKKFPATLIASFEAIFSIFFYRGMKVLPSYDDARVVTTIKNSIACIDANVPVMIFPEDSSTGYHEKLKSFFPGFVGIAERYRKLHNGEDVNIYPIYYHKEKNKMVIGKPAKLSDYEGMDRYQIADAFCKKVNDLFEKYVNVTAENSTNL</sequence>
<accession>A0A9D1E5B4</accession>
<feature type="transmembrane region" description="Helical" evidence="1">
    <location>
        <begin position="99"/>
        <end position="119"/>
    </location>
</feature>
<organism evidence="2 3">
    <name type="scientific">Candidatus Fimimonas gallinarum</name>
    <dbReference type="NCBI Taxonomy" id="2840821"/>
    <lineage>
        <taxon>Bacteria</taxon>
        <taxon>Pseudomonadati</taxon>
        <taxon>Myxococcota</taxon>
        <taxon>Myxococcia</taxon>
        <taxon>Myxococcales</taxon>
        <taxon>Cystobacterineae</taxon>
        <taxon>Myxococcaceae</taxon>
        <taxon>Myxococcaceae incertae sedis</taxon>
        <taxon>Candidatus Fimimonas</taxon>
    </lineage>
</organism>
<dbReference type="AlphaFoldDB" id="A0A9D1E5B4"/>
<dbReference type="Proteomes" id="UP000824200">
    <property type="component" value="Unassembled WGS sequence"/>
</dbReference>
<protein>
    <submittedName>
        <fullName evidence="2">Uncharacterized protein</fullName>
    </submittedName>
</protein>
<keyword evidence="1" id="KW-0812">Transmembrane</keyword>
<name>A0A9D1E5B4_9BACT</name>
<evidence type="ECO:0000313" key="3">
    <source>
        <dbReference type="Proteomes" id="UP000824200"/>
    </source>
</evidence>
<proteinExistence type="predicted"/>
<keyword evidence="1" id="KW-1133">Transmembrane helix</keyword>
<dbReference type="EMBL" id="DVHL01000047">
    <property type="protein sequence ID" value="HIR66407.1"/>
    <property type="molecule type" value="Genomic_DNA"/>
</dbReference>